<organism evidence="1 2">
    <name type="scientific">Trichoderma ghanense</name>
    <dbReference type="NCBI Taxonomy" id="65468"/>
    <lineage>
        <taxon>Eukaryota</taxon>
        <taxon>Fungi</taxon>
        <taxon>Dikarya</taxon>
        <taxon>Ascomycota</taxon>
        <taxon>Pezizomycotina</taxon>
        <taxon>Sordariomycetes</taxon>
        <taxon>Hypocreomycetidae</taxon>
        <taxon>Hypocreales</taxon>
        <taxon>Hypocreaceae</taxon>
        <taxon>Trichoderma</taxon>
    </lineage>
</organism>
<evidence type="ECO:0008006" key="3">
    <source>
        <dbReference type="Google" id="ProtNLM"/>
    </source>
</evidence>
<reference evidence="1 2" key="1">
    <citation type="submission" date="2018-01" db="EMBL/GenBank/DDBJ databases">
        <title>Genome characterization of the sugarcane-associated fungus Trichoderma ghanense CCMA-1212 and their application in lignocelulose bioconversion.</title>
        <authorList>
            <person name="Steindorff A.S."/>
            <person name="Mendes T.D."/>
            <person name="Vilela E.S.D."/>
            <person name="Rodrigues D.S."/>
            <person name="Formighieri E.F."/>
            <person name="Melo I.S."/>
            <person name="Favaro L.C.L."/>
        </authorList>
    </citation>
    <scope>NUCLEOTIDE SEQUENCE [LARGE SCALE GENOMIC DNA]</scope>
    <source>
        <strain evidence="1 2">CCMA-1212</strain>
    </source>
</reference>
<proteinExistence type="predicted"/>
<accession>A0ABY2H0K0</accession>
<comment type="caution">
    <text evidence="1">The sequence shown here is derived from an EMBL/GenBank/DDBJ whole genome shotgun (WGS) entry which is preliminary data.</text>
</comment>
<name>A0ABY2H0K0_9HYPO</name>
<keyword evidence="2" id="KW-1185">Reference proteome</keyword>
<dbReference type="Proteomes" id="UP001642720">
    <property type="component" value="Unassembled WGS sequence"/>
</dbReference>
<sequence>MAWPGAQGGHQFNSLTLWAGFQSTSPRPTASHEFRGRGPLAYAGDAMICDKAGKNALHWVAQFGHVETLKAILERV</sequence>
<dbReference type="RefSeq" id="XP_073557965.1">
    <property type="nucleotide sequence ID" value="XM_073703451.1"/>
</dbReference>
<dbReference type="GeneID" id="300577901"/>
<evidence type="ECO:0000313" key="2">
    <source>
        <dbReference type="Proteomes" id="UP001642720"/>
    </source>
</evidence>
<gene>
    <name evidence="1" type="ORF">CCMA1212_006217</name>
</gene>
<dbReference type="EMBL" id="PPTA01000008">
    <property type="protein sequence ID" value="TFB01764.1"/>
    <property type="molecule type" value="Genomic_DNA"/>
</dbReference>
<protein>
    <recommendedName>
        <fullName evidence="3">Ankyrin repeat protein</fullName>
    </recommendedName>
</protein>
<evidence type="ECO:0000313" key="1">
    <source>
        <dbReference type="EMBL" id="TFB01764.1"/>
    </source>
</evidence>